<evidence type="ECO:0000259" key="10">
    <source>
        <dbReference type="PROSITE" id="PS51462"/>
    </source>
</evidence>
<dbReference type="InterPro" id="IPR015375">
    <property type="entry name" value="NADH_PPase-like_N"/>
</dbReference>
<proteinExistence type="inferred from homology"/>
<dbReference type="CDD" id="cd03429">
    <property type="entry name" value="NUDIX_NADH_pyrophosphatase_Nudt13"/>
    <property type="match status" value="1"/>
</dbReference>
<dbReference type="PANTHER" id="PTHR42904:SF6">
    <property type="entry name" value="NAD-CAPPED RNA HYDROLASE NUDT12"/>
    <property type="match status" value="1"/>
</dbReference>
<dbReference type="Proteomes" id="UP000003678">
    <property type="component" value="Unassembled WGS sequence"/>
</dbReference>
<dbReference type="PANTHER" id="PTHR42904">
    <property type="entry name" value="NUDIX HYDROLASE, NUDC SUBFAMILY"/>
    <property type="match status" value="1"/>
</dbReference>
<dbReference type="GO" id="GO:0006742">
    <property type="term" value="P:NADP+ catabolic process"/>
    <property type="evidence" value="ECO:0007669"/>
    <property type="project" value="TreeGrafter"/>
</dbReference>
<dbReference type="GO" id="GO:0046872">
    <property type="term" value="F:metal ion binding"/>
    <property type="evidence" value="ECO:0007669"/>
    <property type="project" value="UniProtKB-KW"/>
</dbReference>
<dbReference type="GO" id="GO:0019677">
    <property type="term" value="P:NAD+ catabolic process"/>
    <property type="evidence" value="ECO:0007669"/>
    <property type="project" value="TreeGrafter"/>
</dbReference>
<evidence type="ECO:0000256" key="4">
    <source>
        <dbReference type="ARBA" id="ARBA00012381"/>
    </source>
</evidence>
<evidence type="ECO:0000313" key="11">
    <source>
        <dbReference type="EMBL" id="EEH15285.1"/>
    </source>
</evidence>
<protein>
    <recommendedName>
        <fullName evidence="4">NAD(+) diphosphatase</fullName>
        <ecNumber evidence="4">3.6.1.22</ecNumber>
    </recommendedName>
</protein>
<dbReference type="PROSITE" id="PS51462">
    <property type="entry name" value="NUDIX"/>
    <property type="match status" value="1"/>
</dbReference>
<name>C0G3H0_9HYPH</name>
<comment type="similarity">
    <text evidence="3">Belongs to the Nudix hydrolase family. NudC subfamily.</text>
</comment>
<evidence type="ECO:0000256" key="7">
    <source>
        <dbReference type="ARBA" id="ARBA00022842"/>
    </source>
</evidence>
<dbReference type="EMBL" id="ACJD01000001">
    <property type="protein sequence ID" value="EEH15285.1"/>
    <property type="molecule type" value="Genomic_DNA"/>
</dbReference>
<dbReference type="NCBIfam" id="NF001299">
    <property type="entry name" value="PRK00241.1"/>
    <property type="match status" value="1"/>
</dbReference>
<keyword evidence="5" id="KW-0479">Metal-binding</keyword>
<comment type="catalytic activity">
    <reaction evidence="9">
        <text>a 5'-end NAD(+)-phospho-ribonucleoside in mRNA + H2O = a 5'-end phospho-adenosine-phospho-ribonucleoside in mRNA + beta-nicotinamide D-ribonucleotide + 2 H(+)</text>
        <dbReference type="Rhea" id="RHEA:60876"/>
        <dbReference type="Rhea" id="RHEA-COMP:15698"/>
        <dbReference type="Rhea" id="RHEA-COMP:15719"/>
        <dbReference type="ChEBI" id="CHEBI:14649"/>
        <dbReference type="ChEBI" id="CHEBI:15377"/>
        <dbReference type="ChEBI" id="CHEBI:15378"/>
        <dbReference type="ChEBI" id="CHEBI:144029"/>
        <dbReference type="ChEBI" id="CHEBI:144051"/>
    </reaction>
    <physiologicalReaction direction="left-to-right" evidence="9">
        <dbReference type="Rhea" id="RHEA:60877"/>
    </physiologicalReaction>
</comment>
<dbReference type="Gene3D" id="3.90.79.20">
    <property type="match status" value="1"/>
</dbReference>
<dbReference type="InterPro" id="IPR049734">
    <property type="entry name" value="NudC-like_C"/>
</dbReference>
<sequence>MPRFARHSDLPKFFRETLMAFRLYDLPEMEPSRFVGFAGNRIERLSEKRPDDSAFTALELPETRIMILGDHKLLLDYGQEDAPRALFSLEEAHQFVLDLCEPVLLGLQDGTPLVALTATLYPEALPAPFRLQDYRSVYTEGLVPADLLGALAQAAALTAWHESHRFCGRCGTKTEMRAGGAKRLCPQCGAEHFPRTDPVAIMLPVRGEKCILARGPHFVAGSYSCLAGFIEHGETIEAAVRRESFEEMKLAIGRVAYHASQPWPFPYSLMIGCHAEVLSDDFTVDRSELEDGRWFSKAEVRTMLEGTHENGLRVPPCGAIATHLIKAWAYDAG</sequence>
<dbReference type="Pfam" id="PF09297">
    <property type="entry name" value="Zn_ribbon_NUD"/>
    <property type="match status" value="1"/>
</dbReference>
<dbReference type="Gene3D" id="3.90.79.10">
    <property type="entry name" value="Nucleoside Triphosphate Pyrophosphohydrolase"/>
    <property type="match status" value="1"/>
</dbReference>
<dbReference type="SUPFAM" id="SSF55811">
    <property type="entry name" value="Nudix"/>
    <property type="match status" value="1"/>
</dbReference>
<keyword evidence="6" id="KW-0378">Hydrolase</keyword>
<dbReference type="InterPro" id="IPR000086">
    <property type="entry name" value="NUDIX_hydrolase_dom"/>
</dbReference>
<evidence type="ECO:0000256" key="9">
    <source>
        <dbReference type="ARBA" id="ARBA00023679"/>
    </source>
</evidence>
<dbReference type="InterPro" id="IPR050241">
    <property type="entry name" value="NAD-cap_RNA_hydrolase_NudC"/>
</dbReference>
<evidence type="ECO:0000313" key="12">
    <source>
        <dbReference type="Proteomes" id="UP000003678"/>
    </source>
</evidence>
<dbReference type="Pfam" id="PF09296">
    <property type="entry name" value="NUDIX-like"/>
    <property type="match status" value="1"/>
</dbReference>
<comment type="cofactor">
    <cofactor evidence="2">
        <name>Zn(2+)</name>
        <dbReference type="ChEBI" id="CHEBI:29105"/>
    </cofactor>
</comment>
<evidence type="ECO:0000256" key="8">
    <source>
        <dbReference type="ARBA" id="ARBA00023027"/>
    </source>
</evidence>
<evidence type="ECO:0000256" key="3">
    <source>
        <dbReference type="ARBA" id="ARBA00009595"/>
    </source>
</evidence>
<evidence type="ECO:0000256" key="6">
    <source>
        <dbReference type="ARBA" id="ARBA00022801"/>
    </source>
</evidence>
<dbReference type="Pfam" id="PF00293">
    <property type="entry name" value="NUDIX"/>
    <property type="match status" value="1"/>
</dbReference>
<dbReference type="AlphaFoldDB" id="C0G3H0"/>
<comment type="cofactor">
    <cofactor evidence="1">
        <name>Mg(2+)</name>
        <dbReference type="ChEBI" id="CHEBI:18420"/>
    </cofactor>
</comment>
<evidence type="ECO:0000256" key="2">
    <source>
        <dbReference type="ARBA" id="ARBA00001947"/>
    </source>
</evidence>
<dbReference type="GO" id="GO:0035529">
    <property type="term" value="F:NADH pyrophosphatase activity"/>
    <property type="evidence" value="ECO:0007669"/>
    <property type="project" value="TreeGrafter"/>
</dbReference>
<comment type="caution">
    <text evidence="11">The sequence shown here is derived from an EMBL/GenBank/DDBJ whole genome shotgun (WGS) entry which is preliminary data.</text>
</comment>
<organism evidence="11 12">
    <name type="scientific">Brucella ceti str. Cudo</name>
    <dbReference type="NCBI Taxonomy" id="595497"/>
    <lineage>
        <taxon>Bacteria</taxon>
        <taxon>Pseudomonadati</taxon>
        <taxon>Pseudomonadota</taxon>
        <taxon>Alphaproteobacteria</taxon>
        <taxon>Hyphomicrobiales</taxon>
        <taxon>Brucellaceae</taxon>
        <taxon>Brucella/Ochrobactrum group</taxon>
        <taxon>Brucella</taxon>
    </lineage>
</organism>
<keyword evidence="8" id="KW-0520">NAD</keyword>
<gene>
    <name evidence="11" type="ORF">BCETI_1000203</name>
</gene>
<dbReference type="InterPro" id="IPR015797">
    <property type="entry name" value="NUDIX_hydrolase-like_dom_sf"/>
</dbReference>
<dbReference type="EC" id="3.6.1.22" evidence="4"/>
<accession>C0G3H0</accession>
<feature type="domain" description="Nudix hydrolase" evidence="10">
    <location>
        <begin position="194"/>
        <end position="320"/>
    </location>
</feature>
<dbReference type="InterPro" id="IPR015376">
    <property type="entry name" value="Znr_NADH_PPase"/>
</dbReference>
<evidence type="ECO:0000256" key="1">
    <source>
        <dbReference type="ARBA" id="ARBA00001946"/>
    </source>
</evidence>
<dbReference type="GO" id="GO:0005829">
    <property type="term" value="C:cytosol"/>
    <property type="evidence" value="ECO:0007669"/>
    <property type="project" value="TreeGrafter"/>
</dbReference>
<keyword evidence="7" id="KW-0460">Magnesium</keyword>
<reference evidence="11 12" key="1">
    <citation type="submission" date="2009-03" db="EMBL/GenBank/DDBJ databases">
        <authorList>
            <person name="Setubal J.C."/>
            <person name="Boyle S."/>
            <person name="Crasta O.R."/>
            <person name="Gillespie J.J."/>
            <person name="Kenyon R.W."/>
            <person name="Lu J."/>
            <person name="Mane S."/>
            <person name="Nagrani S."/>
            <person name="Shallom J.M."/>
            <person name="Shallom S."/>
            <person name="Shukla M."/>
            <person name="Snyder E.E."/>
            <person name="Sobral B.W."/>
            <person name="Wattam A.R."/>
            <person name="Will R."/>
            <person name="Williams K."/>
            <person name="Yoo H."/>
            <person name="Bruce D.H."/>
            <person name="Detter C."/>
            <person name="Munk C."/>
            <person name="Brettin T.S."/>
            <person name="Ficht T."/>
        </authorList>
    </citation>
    <scope>NUCLEOTIDE SEQUENCE [LARGE SCALE GENOMIC DNA]</scope>
    <source>
        <strain evidence="11 12">Cudo</strain>
    </source>
</reference>
<evidence type="ECO:0000256" key="5">
    <source>
        <dbReference type="ARBA" id="ARBA00022723"/>
    </source>
</evidence>